<dbReference type="AlphaFoldDB" id="A0ABD3CYU5"/>
<evidence type="ECO:0000313" key="3">
    <source>
        <dbReference type="Proteomes" id="UP001632038"/>
    </source>
</evidence>
<comment type="caution">
    <text evidence="2">The sequence shown here is derived from an EMBL/GenBank/DDBJ whole genome shotgun (WGS) entry which is preliminary data.</text>
</comment>
<proteinExistence type="predicted"/>
<gene>
    <name evidence="2" type="ORF">CASFOL_019722</name>
</gene>
<reference evidence="3" key="1">
    <citation type="journal article" date="2024" name="IScience">
        <title>Strigolactones Initiate the Formation of Haustorium-like Structures in Castilleja.</title>
        <authorList>
            <person name="Buerger M."/>
            <person name="Peterson D."/>
            <person name="Chory J."/>
        </authorList>
    </citation>
    <scope>NUCLEOTIDE SEQUENCE [LARGE SCALE GENOMIC DNA]</scope>
</reference>
<evidence type="ECO:0000313" key="2">
    <source>
        <dbReference type="EMBL" id="KAL3635175.1"/>
    </source>
</evidence>
<sequence length="186" mass="20718">MSETEAIIINNREDVKSEMVSRQVFPPLSSRKQPPPYDPEKYDLETLVQNNDVNPSGLEDFKKDIPRDFSAGYVSDDTDDESVFGFQSDDLEDFLIDIPGDFSALHVSDDTDDESPDDPGPCYICHGPHSELYCQGLDVCPIDLEVGEPYEVICLCGSVLNNGKCSDGCDKNLGRVIDKSEAFKYF</sequence>
<feature type="region of interest" description="Disordered" evidence="1">
    <location>
        <begin position="19"/>
        <end position="39"/>
    </location>
</feature>
<keyword evidence="3" id="KW-1185">Reference proteome</keyword>
<dbReference type="Proteomes" id="UP001632038">
    <property type="component" value="Unassembled WGS sequence"/>
</dbReference>
<protein>
    <submittedName>
        <fullName evidence="2">Uncharacterized protein</fullName>
    </submittedName>
</protein>
<organism evidence="2 3">
    <name type="scientific">Castilleja foliolosa</name>
    <dbReference type="NCBI Taxonomy" id="1961234"/>
    <lineage>
        <taxon>Eukaryota</taxon>
        <taxon>Viridiplantae</taxon>
        <taxon>Streptophyta</taxon>
        <taxon>Embryophyta</taxon>
        <taxon>Tracheophyta</taxon>
        <taxon>Spermatophyta</taxon>
        <taxon>Magnoliopsida</taxon>
        <taxon>eudicotyledons</taxon>
        <taxon>Gunneridae</taxon>
        <taxon>Pentapetalae</taxon>
        <taxon>asterids</taxon>
        <taxon>lamiids</taxon>
        <taxon>Lamiales</taxon>
        <taxon>Orobanchaceae</taxon>
        <taxon>Pedicularideae</taxon>
        <taxon>Castillejinae</taxon>
        <taxon>Castilleja</taxon>
    </lineage>
</organism>
<accession>A0ABD3CYU5</accession>
<name>A0ABD3CYU5_9LAMI</name>
<evidence type="ECO:0000256" key="1">
    <source>
        <dbReference type="SAM" id="MobiDB-lite"/>
    </source>
</evidence>
<dbReference type="EMBL" id="JAVIJP010000027">
    <property type="protein sequence ID" value="KAL3635175.1"/>
    <property type="molecule type" value="Genomic_DNA"/>
</dbReference>